<dbReference type="AlphaFoldDB" id="A0A4U5LXM1"/>
<feature type="region of interest" description="Disordered" evidence="3">
    <location>
        <begin position="258"/>
        <end position="280"/>
    </location>
</feature>
<dbReference type="GO" id="GO:0007129">
    <property type="term" value="P:homologous chromosome pairing at meiosis"/>
    <property type="evidence" value="ECO:0007669"/>
    <property type="project" value="TreeGrafter"/>
</dbReference>
<organism evidence="4 5">
    <name type="scientific">Steinernema carpocapsae</name>
    <name type="common">Entomopathogenic nematode</name>
    <dbReference type="NCBI Taxonomy" id="34508"/>
    <lineage>
        <taxon>Eukaryota</taxon>
        <taxon>Metazoa</taxon>
        <taxon>Ecdysozoa</taxon>
        <taxon>Nematoda</taxon>
        <taxon>Chromadorea</taxon>
        <taxon>Rhabditida</taxon>
        <taxon>Tylenchina</taxon>
        <taxon>Panagrolaimomorpha</taxon>
        <taxon>Strongyloidoidea</taxon>
        <taxon>Steinernematidae</taxon>
        <taxon>Steinernema</taxon>
    </lineage>
</organism>
<evidence type="ECO:0000313" key="5">
    <source>
        <dbReference type="Proteomes" id="UP000298663"/>
    </source>
</evidence>
<keyword evidence="5" id="KW-1185">Reference proteome</keyword>
<dbReference type="GO" id="GO:0007131">
    <property type="term" value="P:reciprocal meiotic recombination"/>
    <property type="evidence" value="ECO:0007669"/>
    <property type="project" value="InterPro"/>
</dbReference>
<dbReference type="EMBL" id="AZBU02000011">
    <property type="protein sequence ID" value="TKR60970.1"/>
    <property type="molecule type" value="Genomic_DNA"/>
</dbReference>
<evidence type="ECO:0000256" key="2">
    <source>
        <dbReference type="SAM" id="Coils"/>
    </source>
</evidence>
<reference evidence="4 5" key="1">
    <citation type="journal article" date="2015" name="Genome Biol.">
        <title>Comparative genomics of Steinernema reveals deeply conserved gene regulatory networks.</title>
        <authorList>
            <person name="Dillman A.R."/>
            <person name="Macchietto M."/>
            <person name="Porter C.F."/>
            <person name="Rogers A."/>
            <person name="Williams B."/>
            <person name="Antoshechkin I."/>
            <person name="Lee M.M."/>
            <person name="Goodwin Z."/>
            <person name="Lu X."/>
            <person name="Lewis E.E."/>
            <person name="Goodrich-Blair H."/>
            <person name="Stock S.P."/>
            <person name="Adams B.J."/>
            <person name="Sternberg P.W."/>
            <person name="Mortazavi A."/>
        </authorList>
    </citation>
    <scope>NUCLEOTIDE SEQUENCE [LARGE SCALE GENOMIC DNA]</scope>
    <source>
        <strain evidence="4 5">ALL</strain>
    </source>
</reference>
<name>A0A4U5LXM1_STECR</name>
<protein>
    <recommendedName>
        <fullName evidence="6">RING-type domain-containing protein</fullName>
    </recommendedName>
</protein>
<accession>A0A4U5LXM1</accession>
<reference evidence="4 5" key="2">
    <citation type="journal article" date="2019" name="G3 (Bethesda)">
        <title>Hybrid Assembly of the Genome of the Entomopathogenic Nematode Steinernema carpocapsae Identifies the X-Chromosome.</title>
        <authorList>
            <person name="Serra L."/>
            <person name="Macchietto M."/>
            <person name="Macias-Munoz A."/>
            <person name="McGill C.J."/>
            <person name="Rodriguez I.M."/>
            <person name="Rodriguez B."/>
            <person name="Murad R."/>
            <person name="Mortazavi A."/>
        </authorList>
    </citation>
    <scope>NUCLEOTIDE SEQUENCE [LARGE SCALE GENOMIC DNA]</scope>
    <source>
        <strain evidence="4 5">ALL</strain>
    </source>
</reference>
<keyword evidence="1" id="KW-0469">Meiosis</keyword>
<evidence type="ECO:0000313" key="4">
    <source>
        <dbReference type="EMBL" id="TKR60970.1"/>
    </source>
</evidence>
<dbReference type="Proteomes" id="UP000298663">
    <property type="component" value="Unassembled WGS sequence"/>
</dbReference>
<feature type="compositionally biased region" description="Basic residues" evidence="3">
    <location>
        <begin position="261"/>
        <end position="274"/>
    </location>
</feature>
<comment type="caution">
    <text evidence="4">The sequence shown here is derived from an EMBL/GenBank/DDBJ whole genome shotgun (WGS) entry which is preliminary data.</text>
</comment>
<dbReference type="PANTHER" id="PTHR22663:SF17">
    <property type="entry name" value="RING FINGER PROTEIN NARYA-RELATED"/>
    <property type="match status" value="1"/>
</dbReference>
<evidence type="ECO:0008006" key="6">
    <source>
        <dbReference type="Google" id="ProtNLM"/>
    </source>
</evidence>
<keyword evidence="2" id="KW-0175">Coiled coil</keyword>
<evidence type="ECO:0000256" key="1">
    <source>
        <dbReference type="ARBA" id="ARBA00023254"/>
    </source>
</evidence>
<dbReference type="InterPro" id="IPR042123">
    <property type="entry name" value="Zip3/RNF212-like"/>
</dbReference>
<feature type="coiled-coil region" evidence="2">
    <location>
        <begin position="135"/>
        <end position="176"/>
    </location>
</feature>
<gene>
    <name evidence="4" type="ORF">L596_028146</name>
</gene>
<dbReference type="PANTHER" id="PTHR22663">
    <property type="entry name" value="RING FINGER PROTEIN NARYA-RELATED"/>
    <property type="match status" value="1"/>
</dbReference>
<dbReference type="GO" id="GO:0000795">
    <property type="term" value="C:synaptonemal complex"/>
    <property type="evidence" value="ECO:0007669"/>
    <property type="project" value="InterPro"/>
</dbReference>
<dbReference type="GO" id="GO:0019789">
    <property type="term" value="F:SUMO transferase activity"/>
    <property type="evidence" value="ECO:0007669"/>
    <property type="project" value="InterPro"/>
</dbReference>
<dbReference type="GO" id="GO:0016925">
    <property type="term" value="P:protein sumoylation"/>
    <property type="evidence" value="ECO:0007669"/>
    <property type="project" value="TreeGrafter"/>
</dbReference>
<dbReference type="OrthoDB" id="2535391at2759"/>
<evidence type="ECO:0000256" key="3">
    <source>
        <dbReference type="SAM" id="MobiDB-lite"/>
    </source>
</evidence>
<sequence length="280" mass="32065">MSDFVHCNSCLRLPNSGGLFFVGNCNLCILCQKCVQKTVVPQANVQDAEKPHMCIICKKPGKFHQISGDMPANVMNFFRDPKQLCENFMKQIKQVLDFRNAHRTRLIKVQGEQFKKCAVEFKKLQEETKRSIEREKTARVEVQRYQEQIKTAKRKLEEDELEIARLKELLHQQRNTQHLLTPHRIALMTPKRHRPDSGFSSVGTDPNDESVLSDVDKFVNNVATEKSASPIHVDETIVSIPIPSSLPMTTPAMLGIGQARARSRSKQRSVHARRDRADYF</sequence>
<proteinExistence type="predicted"/>
<dbReference type="STRING" id="34508.A0A4U5LXM1"/>